<dbReference type="OrthoDB" id="5513218at2"/>
<accession>A0A1I5YBN2</accession>
<proteinExistence type="predicted"/>
<dbReference type="PANTHER" id="PTHR38165:SF1">
    <property type="entry name" value="GLUCANASE B"/>
    <property type="match status" value="1"/>
</dbReference>
<feature type="domain" description="GH64" evidence="1">
    <location>
        <begin position="28"/>
        <end position="382"/>
    </location>
</feature>
<protein>
    <submittedName>
        <fullName evidence="2">Beta-1,3-glucanase</fullName>
    </submittedName>
</protein>
<dbReference type="RefSeq" id="WP_075024886.1">
    <property type="nucleotide sequence ID" value="NZ_FOVH01000031.1"/>
</dbReference>
<dbReference type="Proteomes" id="UP000183413">
    <property type="component" value="Unassembled WGS sequence"/>
</dbReference>
<dbReference type="AlphaFoldDB" id="A0A1I5YBN2"/>
<evidence type="ECO:0000259" key="1">
    <source>
        <dbReference type="PROSITE" id="PS52006"/>
    </source>
</evidence>
<dbReference type="CDD" id="cd09220">
    <property type="entry name" value="GH64-GluB-like"/>
    <property type="match status" value="1"/>
</dbReference>
<dbReference type="STRING" id="1993.SAMN04489713_13131"/>
<dbReference type="InParanoid" id="A0A1I5YBN2"/>
<dbReference type="InterPro" id="IPR006311">
    <property type="entry name" value="TAT_signal"/>
</dbReference>
<gene>
    <name evidence="2" type="ORF">SAMN04489713_13131</name>
</gene>
<dbReference type="PROSITE" id="PS51318">
    <property type="entry name" value="TAT"/>
    <property type="match status" value="1"/>
</dbReference>
<dbReference type="InterPro" id="IPR032477">
    <property type="entry name" value="Glyco_hydro_64"/>
</dbReference>
<sequence>MVTRRSFLAAAGTAALAIPFGRDLLGRPAFAAPSTCALTLANHGSAPVKAYITGREQGTNRLVLLRADSSPYYPPSPSAPVTPLGADCSIPIGAGGSANLTLPQMYGARIYFVKNDSLDFFVNPGPALVEPAFANPADPNYQRTWSFCEFTFNPQQIFANISYVDLLTALPIGLDLVGDSRHTVEAAPAGAVQAVADGLVAQKNADGQPWDQLVIRNGGGVLRVVSPQGHMASNPGAFSTYWDGYVNQVWDKYAGTDLKVDLQGGRGVYTGRVSGGVLRFNDGSTFARPSSKDIFTCNDGPFANNPSDSDIKKGLLARIAAAFNRSTILSSADQPNGTPQSDYYKDPTTNHWARILHANTPIGYAFPYDDVCPDGAPDVSGAAADGNPQRLTVNVG</sequence>
<organism evidence="2 3">
    <name type="scientific">Actinomadura madurae</name>
    <dbReference type="NCBI Taxonomy" id="1993"/>
    <lineage>
        <taxon>Bacteria</taxon>
        <taxon>Bacillati</taxon>
        <taxon>Actinomycetota</taxon>
        <taxon>Actinomycetes</taxon>
        <taxon>Streptosporangiales</taxon>
        <taxon>Thermomonosporaceae</taxon>
        <taxon>Actinomadura</taxon>
    </lineage>
</organism>
<evidence type="ECO:0000313" key="3">
    <source>
        <dbReference type="Proteomes" id="UP000183413"/>
    </source>
</evidence>
<name>A0A1I5YBN2_9ACTN</name>
<dbReference type="Gene3D" id="2.60.110.10">
    <property type="entry name" value="Thaumatin"/>
    <property type="match status" value="1"/>
</dbReference>
<dbReference type="EMBL" id="FOVH01000031">
    <property type="protein sequence ID" value="SFQ41631.1"/>
    <property type="molecule type" value="Genomic_DNA"/>
</dbReference>
<dbReference type="PROSITE" id="PS52006">
    <property type="entry name" value="GH64"/>
    <property type="match status" value="1"/>
</dbReference>
<evidence type="ECO:0000313" key="2">
    <source>
        <dbReference type="EMBL" id="SFQ41631.1"/>
    </source>
</evidence>
<keyword evidence="3" id="KW-1185">Reference proteome</keyword>
<dbReference type="eggNOG" id="COG3291">
    <property type="taxonomic scope" value="Bacteria"/>
</dbReference>
<dbReference type="Gene3D" id="3.30.920.50">
    <property type="entry name" value="Beta-1,3-glucanase, C-terminal domain"/>
    <property type="match status" value="1"/>
</dbReference>
<dbReference type="Pfam" id="PF16483">
    <property type="entry name" value="Glyco_hydro_64"/>
    <property type="match status" value="1"/>
</dbReference>
<dbReference type="InterPro" id="IPR037176">
    <property type="entry name" value="Osmotin/thaumatin-like_sf"/>
</dbReference>
<dbReference type="PANTHER" id="PTHR38165">
    <property type="match status" value="1"/>
</dbReference>
<dbReference type="InterPro" id="IPR037398">
    <property type="entry name" value="Glyco_hydro_64_fam"/>
</dbReference>
<reference evidence="2 3" key="1">
    <citation type="submission" date="2016-10" db="EMBL/GenBank/DDBJ databases">
        <authorList>
            <person name="de Groot N.N."/>
        </authorList>
    </citation>
    <scope>NUCLEOTIDE SEQUENCE [LARGE SCALE GENOMIC DNA]</scope>
    <source>
        <strain evidence="2 3">DSM 43067</strain>
    </source>
</reference>
<dbReference type="InterPro" id="IPR042517">
    <property type="entry name" value="Glyco_hydro_64_N_2"/>
</dbReference>